<reference evidence="2" key="5">
    <citation type="journal article" date="2021" name="G3 (Bethesda)">
        <title>Aegilops tauschii genome assembly Aet v5.0 features greater sequence contiguity and improved annotation.</title>
        <authorList>
            <person name="Wang L."/>
            <person name="Zhu T."/>
            <person name="Rodriguez J.C."/>
            <person name="Deal K.R."/>
            <person name="Dubcovsky J."/>
            <person name="McGuire P.E."/>
            <person name="Lux T."/>
            <person name="Spannagl M."/>
            <person name="Mayer K.F.X."/>
            <person name="Baldrich P."/>
            <person name="Meyers B.C."/>
            <person name="Huo N."/>
            <person name="Gu Y.Q."/>
            <person name="Zhou H."/>
            <person name="Devos K.M."/>
            <person name="Bennetzen J.L."/>
            <person name="Unver T."/>
            <person name="Budak H."/>
            <person name="Gulick P.J."/>
            <person name="Galiba G."/>
            <person name="Kalapos B."/>
            <person name="Nelson D.R."/>
            <person name="Li P."/>
            <person name="You F.M."/>
            <person name="Luo M.C."/>
            <person name="Dvorak J."/>
        </authorList>
    </citation>
    <scope>NUCLEOTIDE SEQUENCE [LARGE SCALE GENOMIC DNA]</scope>
    <source>
        <strain evidence="2">cv. AL8/78</strain>
    </source>
</reference>
<dbReference type="EnsemblPlants" id="AET5Gv20134400.10">
    <property type="protein sequence ID" value="AET5Gv20134400.10"/>
    <property type="gene ID" value="AET5Gv20134400"/>
</dbReference>
<reference evidence="2" key="4">
    <citation type="submission" date="2019-03" db="UniProtKB">
        <authorList>
            <consortium name="EnsemblPlants"/>
        </authorList>
    </citation>
    <scope>IDENTIFICATION</scope>
</reference>
<proteinExistence type="predicted"/>
<sequence length="141" mass="15063">PALPQSMEHVEVGSSATPVEGQDSPLSCEQLEAPESIVSVLSVADDVDAVNTLVPNPLEPNQPLAFVEREGSDVVVTHSHETVGQVSVRDKVNEILFQIEIHILLKHLEADSPRSGKAIVEEALRSKRKKSGATRKASAAA</sequence>
<dbReference type="AlphaFoldDB" id="A0A453JNL9"/>
<reference evidence="3" key="2">
    <citation type="journal article" date="2017" name="Nat. Plants">
        <title>The Aegilops tauschii genome reveals multiple impacts of transposons.</title>
        <authorList>
            <person name="Zhao G."/>
            <person name="Zou C."/>
            <person name="Li K."/>
            <person name="Wang K."/>
            <person name="Li T."/>
            <person name="Gao L."/>
            <person name="Zhang X."/>
            <person name="Wang H."/>
            <person name="Yang Z."/>
            <person name="Liu X."/>
            <person name="Jiang W."/>
            <person name="Mao L."/>
            <person name="Kong X."/>
            <person name="Jiao Y."/>
            <person name="Jia J."/>
        </authorList>
    </citation>
    <scope>NUCLEOTIDE SEQUENCE [LARGE SCALE GENOMIC DNA]</scope>
    <source>
        <strain evidence="3">cv. AL8/78</strain>
    </source>
</reference>
<reference evidence="3" key="1">
    <citation type="journal article" date="2014" name="Science">
        <title>Ancient hybridizations among the ancestral genomes of bread wheat.</title>
        <authorList>
            <consortium name="International Wheat Genome Sequencing Consortium,"/>
            <person name="Marcussen T."/>
            <person name="Sandve S.R."/>
            <person name="Heier L."/>
            <person name="Spannagl M."/>
            <person name="Pfeifer M."/>
            <person name="Jakobsen K.S."/>
            <person name="Wulff B.B."/>
            <person name="Steuernagel B."/>
            <person name="Mayer K.F."/>
            <person name="Olsen O.A."/>
        </authorList>
    </citation>
    <scope>NUCLEOTIDE SEQUENCE [LARGE SCALE GENOMIC DNA]</scope>
    <source>
        <strain evidence="3">cv. AL8/78</strain>
    </source>
</reference>
<protein>
    <submittedName>
        <fullName evidence="2">Uncharacterized protein</fullName>
    </submittedName>
</protein>
<evidence type="ECO:0000256" key="1">
    <source>
        <dbReference type="SAM" id="MobiDB-lite"/>
    </source>
</evidence>
<evidence type="ECO:0000313" key="3">
    <source>
        <dbReference type="Proteomes" id="UP000015105"/>
    </source>
</evidence>
<dbReference type="Gramene" id="AET5Gv20134400.10">
    <property type="protein sequence ID" value="AET5Gv20134400.10"/>
    <property type="gene ID" value="AET5Gv20134400"/>
</dbReference>
<accession>A0A453JNL9</accession>
<evidence type="ECO:0000313" key="2">
    <source>
        <dbReference type="EnsemblPlants" id="AET5Gv20134400.10"/>
    </source>
</evidence>
<organism evidence="2 3">
    <name type="scientific">Aegilops tauschii subsp. strangulata</name>
    <name type="common">Goatgrass</name>
    <dbReference type="NCBI Taxonomy" id="200361"/>
    <lineage>
        <taxon>Eukaryota</taxon>
        <taxon>Viridiplantae</taxon>
        <taxon>Streptophyta</taxon>
        <taxon>Embryophyta</taxon>
        <taxon>Tracheophyta</taxon>
        <taxon>Spermatophyta</taxon>
        <taxon>Magnoliopsida</taxon>
        <taxon>Liliopsida</taxon>
        <taxon>Poales</taxon>
        <taxon>Poaceae</taxon>
        <taxon>BOP clade</taxon>
        <taxon>Pooideae</taxon>
        <taxon>Triticodae</taxon>
        <taxon>Triticeae</taxon>
        <taxon>Triticinae</taxon>
        <taxon>Aegilops</taxon>
    </lineage>
</organism>
<dbReference type="Proteomes" id="UP000015105">
    <property type="component" value="Chromosome 5D"/>
</dbReference>
<keyword evidence="3" id="KW-1185">Reference proteome</keyword>
<reference evidence="2" key="3">
    <citation type="journal article" date="2017" name="Nature">
        <title>Genome sequence of the progenitor of the wheat D genome Aegilops tauschii.</title>
        <authorList>
            <person name="Luo M.C."/>
            <person name="Gu Y.Q."/>
            <person name="Puiu D."/>
            <person name="Wang H."/>
            <person name="Twardziok S.O."/>
            <person name="Deal K.R."/>
            <person name="Huo N."/>
            <person name="Zhu T."/>
            <person name="Wang L."/>
            <person name="Wang Y."/>
            <person name="McGuire P.E."/>
            <person name="Liu S."/>
            <person name="Long H."/>
            <person name="Ramasamy R.K."/>
            <person name="Rodriguez J.C."/>
            <person name="Van S.L."/>
            <person name="Yuan L."/>
            <person name="Wang Z."/>
            <person name="Xia Z."/>
            <person name="Xiao L."/>
            <person name="Anderson O.D."/>
            <person name="Ouyang S."/>
            <person name="Liang Y."/>
            <person name="Zimin A.V."/>
            <person name="Pertea G."/>
            <person name="Qi P."/>
            <person name="Bennetzen J.L."/>
            <person name="Dai X."/>
            <person name="Dawson M.W."/>
            <person name="Muller H.G."/>
            <person name="Kugler K."/>
            <person name="Rivarola-Duarte L."/>
            <person name="Spannagl M."/>
            <person name="Mayer K.F.X."/>
            <person name="Lu F.H."/>
            <person name="Bevan M.W."/>
            <person name="Leroy P."/>
            <person name="Li P."/>
            <person name="You F.M."/>
            <person name="Sun Q."/>
            <person name="Liu Z."/>
            <person name="Lyons E."/>
            <person name="Wicker T."/>
            <person name="Salzberg S.L."/>
            <person name="Devos K.M."/>
            <person name="Dvorak J."/>
        </authorList>
    </citation>
    <scope>NUCLEOTIDE SEQUENCE [LARGE SCALE GENOMIC DNA]</scope>
    <source>
        <strain evidence="2">cv. AL8/78</strain>
    </source>
</reference>
<feature type="region of interest" description="Disordered" evidence="1">
    <location>
        <begin position="1"/>
        <end position="25"/>
    </location>
</feature>
<name>A0A453JNL9_AEGTS</name>